<feature type="region of interest" description="Disordered" evidence="1">
    <location>
        <begin position="202"/>
        <end position="231"/>
    </location>
</feature>
<evidence type="ECO:0000256" key="2">
    <source>
        <dbReference type="SAM" id="Phobius"/>
    </source>
</evidence>
<feature type="domain" description="Minor capsid protein P9 transmembrane helices" evidence="3">
    <location>
        <begin position="4"/>
        <end position="70"/>
    </location>
</feature>
<feature type="transmembrane region" description="Helical" evidence="2">
    <location>
        <begin position="29"/>
        <end position="49"/>
    </location>
</feature>
<feature type="transmembrane region" description="Helical" evidence="2">
    <location>
        <begin position="56"/>
        <end position="74"/>
    </location>
</feature>
<accession>A0A6C0B185</accession>
<proteinExistence type="predicted"/>
<reference evidence="4" key="1">
    <citation type="journal article" date="2020" name="Nature">
        <title>Giant virus diversity and host interactions through global metagenomics.</title>
        <authorList>
            <person name="Schulz F."/>
            <person name="Roux S."/>
            <person name="Paez-Espino D."/>
            <person name="Jungbluth S."/>
            <person name="Walsh D.A."/>
            <person name="Denef V.J."/>
            <person name="McMahon K.D."/>
            <person name="Konstantinidis K.T."/>
            <person name="Eloe-Fadrosh E.A."/>
            <person name="Kyrpides N.C."/>
            <person name="Woyke T."/>
        </authorList>
    </citation>
    <scope>NUCLEOTIDE SEQUENCE</scope>
    <source>
        <strain evidence="4">GVMAG-M-3300009185-7</strain>
    </source>
</reference>
<sequence>MEDLWIDNPASLFTKANWYKFVPTSSMDIPTAMNAIVRFSVYISFILFFATQKTPYLLAIPLVLALTVLVVKLFPNARALEAFTDDVTATLKQYTYPTGKNPFMNPLLTEILDNPNRPEAAPITSRDVKKKIEKAFQETSDIYMDTSDKFDMAQSMRTFHTVQSGLIPNDQDGFLKFLAKGLDEPDHSSAFLARKAKEKSEGYVDAQGSAAMTGLPNSTDKPAGVTPAGAA</sequence>
<evidence type="ECO:0000256" key="1">
    <source>
        <dbReference type="SAM" id="MobiDB-lite"/>
    </source>
</evidence>
<name>A0A6C0B185_9ZZZZ</name>
<evidence type="ECO:0000259" key="3">
    <source>
        <dbReference type="Pfam" id="PF19066"/>
    </source>
</evidence>
<dbReference type="AlphaFoldDB" id="A0A6C0B185"/>
<evidence type="ECO:0000313" key="4">
    <source>
        <dbReference type="EMBL" id="QHS85967.1"/>
    </source>
</evidence>
<dbReference type="EMBL" id="MN739050">
    <property type="protein sequence ID" value="QHS85967.1"/>
    <property type="molecule type" value="Genomic_DNA"/>
</dbReference>
<protein>
    <recommendedName>
        <fullName evidence="3">Minor capsid protein P9 transmembrane helices domain-containing protein</fullName>
    </recommendedName>
</protein>
<keyword evidence="2" id="KW-0472">Membrane</keyword>
<keyword evidence="2" id="KW-1133">Transmembrane helix</keyword>
<dbReference type="InterPro" id="IPR043915">
    <property type="entry name" value="P9_TM"/>
</dbReference>
<dbReference type="Pfam" id="PF19066">
    <property type="entry name" value="P9_TM"/>
    <property type="match status" value="1"/>
</dbReference>
<organism evidence="4">
    <name type="scientific">viral metagenome</name>
    <dbReference type="NCBI Taxonomy" id="1070528"/>
    <lineage>
        <taxon>unclassified sequences</taxon>
        <taxon>metagenomes</taxon>
        <taxon>organismal metagenomes</taxon>
    </lineage>
</organism>
<keyword evidence="2" id="KW-0812">Transmembrane</keyword>